<evidence type="ECO:0000259" key="1">
    <source>
        <dbReference type="Pfam" id="PF22296"/>
    </source>
</evidence>
<reference evidence="2 3" key="1">
    <citation type="submission" date="2021-03" db="EMBL/GenBank/DDBJ databases">
        <authorList>
            <person name="Grouzdev D.S."/>
        </authorList>
    </citation>
    <scope>NUCLEOTIDE SEQUENCE [LARGE SCALE GENOMIC DNA]</scope>
    <source>
        <strain evidence="2 3">M50-1</strain>
    </source>
</reference>
<dbReference type="EMBL" id="SIJK02000075">
    <property type="protein sequence ID" value="MBP1468552.1"/>
    <property type="molecule type" value="Genomic_DNA"/>
</dbReference>
<dbReference type="InterPro" id="IPR055360">
    <property type="entry name" value="bAvd"/>
</dbReference>
<keyword evidence="3" id="KW-1185">Reference proteome</keyword>
<evidence type="ECO:0000313" key="2">
    <source>
        <dbReference type="EMBL" id="MBP1468552.1"/>
    </source>
</evidence>
<proteinExistence type="predicted"/>
<dbReference type="CDD" id="cd16376">
    <property type="entry name" value="Avd_like"/>
    <property type="match status" value="1"/>
</dbReference>
<dbReference type="Gene3D" id="1.20.1440.60">
    <property type="entry name" value="23S rRNA-intervening sequence"/>
    <property type="match status" value="1"/>
</dbReference>
<gene>
    <name evidence="2" type="primary">avd</name>
    <name evidence="2" type="ORF">EYB53_022760</name>
</gene>
<dbReference type="RefSeq" id="WP_167857558.1">
    <property type="nucleotide sequence ID" value="NZ_SIJK02000075.1"/>
</dbReference>
<dbReference type="InterPro" id="IPR036583">
    <property type="entry name" value="23S_rRNA_IVS_sf"/>
</dbReference>
<organism evidence="2 3">
    <name type="scientific">Candidatus Chloroploca mongolica</name>
    <dbReference type="NCBI Taxonomy" id="2528176"/>
    <lineage>
        <taxon>Bacteria</taxon>
        <taxon>Bacillati</taxon>
        <taxon>Chloroflexota</taxon>
        <taxon>Chloroflexia</taxon>
        <taxon>Chloroflexales</taxon>
        <taxon>Chloroflexineae</taxon>
        <taxon>Oscillochloridaceae</taxon>
        <taxon>Candidatus Chloroploca</taxon>
    </lineage>
</organism>
<sequence>MADSPLFARCHDLILWIMPATVRYPRHYRAALGKATQEAALRLQRELVAAARRRDKRQALQAADEALHELRLLVRQGRDLNLITAAQHEHAARMLDEIGRLLGGWRKAQARAATGATEHEASAP</sequence>
<dbReference type="Pfam" id="PF22296">
    <property type="entry name" value="bAvd"/>
    <property type="match status" value="1"/>
</dbReference>
<comment type="caution">
    <text evidence="2">The sequence shown here is derived from an EMBL/GenBank/DDBJ whole genome shotgun (WGS) entry which is preliminary data.</text>
</comment>
<dbReference type="Proteomes" id="UP001193081">
    <property type="component" value="Unassembled WGS sequence"/>
</dbReference>
<dbReference type="NCBIfam" id="NF033474">
    <property type="entry name" value="DivGenRetAVD"/>
    <property type="match status" value="1"/>
</dbReference>
<accession>A0ABS4DGJ2</accession>
<name>A0ABS4DGJ2_9CHLR</name>
<evidence type="ECO:0000313" key="3">
    <source>
        <dbReference type="Proteomes" id="UP001193081"/>
    </source>
</evidence>
<dbReference type="SUPFAM" id="SSF158446">
    <property type="entry name" value="IVS-encoded protein-like"/>
    <property type="match status" value="1"/>
</dbReference>
<protein>
    <submittedName>
        <fullName evidence="2">Diversity-generating retroelement protein Avd</fullName>
    </submittedName>
</protein>
<feature type="domain" description="bAvd-like" evidence="1">
    <location>
        <begin position="9"/>
        <end position="107"/>
    </location>
</feature>